<dbReference type="EMBL" id="JACCGK010000002">
    <property type="protein sequence ID" value="NYT71332.1"/>
    <property type="molecule type" value="Genomic_DNA"/>
</dbReference>
<dbReference type="Proteomes" id="UP000520876">
    <property type="component" value="Unassembled WGS sequence"/>
</dbReference>
<evidence type="ECO:0000313" key="5">
    <source>
        <dbReference type="EMBL" id="NYT71332.1"/>
    </source>
</evidence>
<name>A0A7Z0SKG3_9GAMM</name>
<dbReference type="Pfam" id="PF02872">
    <property type="entry name" value="5_nucleotid_C"/>
    <property type="match status" value="1"/>
</dbReference>
<dbReference type="AlphaFoldDB" id="A0A7Z0SKG3"/>
<dbReference type="GO" id="GO:0000166">
    <property type="term" value="F:nucleotide binding"/>
    <property type="evidence" value="ECO:0007669"/>
    <property type="project" value="UniProtKB-KW"/>
</dbReference>
<dbReference type="InterPro" id="IPR004843">
    <property type="entry name" value="Calcineurin-like_PHP"/>
</dbReference>
<comment type="caution">
    <text evidence="5">The sequence shown here is derived from an EMBL/GenBank/DDBJ whole genome shotgun (WGS) entry which is preliminary data.</text>
</comment>
<dbReference type="SUPFAM" id="SSF56300">
    <property type="entry name" value="Metallo-dependent phosphatases"/>
    <property type="match status" value="1"/>
</dbReference>
<keyword evidence="1 2" id="KW-0732">Signal</keyword>
<dbReference type="InterPro" id="IPR008334">
    <property type="entry name" value="5'-Nucleotdase_C"/>
</dbReference>
<dbReference type="RefSeq" id="WP_180090351.1">
    <property type="nucleotide sequence ID" value="NZ_CAXAZJ010000008.1"/>
</dbReference>
<comment type="similarity">
    <text evidence="2">Belongs to the 5'-nucleotidase family.</text>
</comment>
<dbReference type="PANTHER" id="PTHR11575:SF24">
    <property type="entry name" value="5'-NUCLEOTIDASE"/>
    <property type="match status" value="1"/>
</dbReference>
<dbReference type="PRINTS" id="PR01607">
    <property type="entry name" value="APYRASEFAMLY"/>
</dbReference>
<reference evidence="5 6" key="1">
    <citation type="submission" date="2020-07" db="EMBL/GenBank/DDBJ databases">
        <title>Halomonas sp. QX-2 draft genome sequence.</title>
        <authorList>
            <person name="Qiu X."/>
        </authorList>
    </citation>
    <scope>NUCLEOTIDE SEQUENCE [LARGE SCALE GENOMIC DNA]</scope>
    <source>
        <strain evidence="5 6">QX-2</strain>
    </source>
</reference>
<feature type="domain" description="Calcineurin-like phosphoesterase" evidence="3">
    <location>
        <begin position="29"/>
        <end position="248"/>
    </location>
</feature>
<keyword evidence="2" id="KW-0547">Nucleotide-binding</keyword>
<keyword evidence="6" id="KW-1185">Reference proteome</keyword>
<feature type="signal peptide" evidence="2">
    <location>
        <begin position="1"/>
        <end position="23"/>
    </location>
</feature>
<dbReference type="InterPro" id="IPR029052">
    <property type="entry name" value="Metallo-depent_PP-like"/>
</dbReference>
<evidence type="ECO:0000313" key="6">
    <source>
        <dbReference type="Proteomes" id="UP000520876"/>
    </source>
</evidence>
<keyword evidence="2" id="KW-0378">Hydrolase</keyword>
<evidence type="ECO:0000256" key="2">
    <source>
        <dbReference type="RuleBase" id="RU362119"/>
    </source>
</evidence>
<evidence type="ECO:0000256" key="1">
    <source>
        <dbReference type="ARBA" id="ARBA00022729"/>
    </source>
</evidence>
<dbReference type="InterPro" id="IPR006179">
    <property type="entry name" value="5_nucleotidase/apyrase"/>
</dbReference>
<evidence type="ECO:0000259" key="4">
    <source>
        <dbReference type="Pfam" id="PF02872"/>
    </source>
</evidence>
<sequence>MRFHRYGLALGTALFATVPPAFADNYTLTLFHTNDLHGRTDQYPYLITTLNEAQERFGEGLLLDAGDIFSGTLYFTEFQGQDALEFMNLMGYDAFVPGNHEFDLGDPQQGHQALAAFFAGAEFPILGANLDFSAGQEFADMLGDSVSADPQAGRLYDGMIVEHNGEPIGIFGLSTQDSETISSPGHVTISDYRQATEAMVASFEEQGVNKIIALTHLGYDSDPSVGNDLLLAEHVEGIDIIIGGHSHTQVSPPRLLSESRSGEKLPSPTVIGQAGEYGQHLGVMQVTFDENGVVVDASGELLAADDREADADAAKRLESYTAEIETLRDTQVSAKVISTLPNPRHGSGDERSVRANETALGNLIADAQLHAAQQVAPDTVMAIQNSGGIREAIESGDVSVGDLIVVQPFGNRLTLLDVTGAELLETFEIALANAPGEDGGFLQVSAGVELIYDSGEPSGERVVSLSVAQEGAMQAIDPERTYTIATNNFTAAGGDGHAVLGAAYEDGRNTIVGNTDWEMLRDYMVERKEVFYQVEGRITDVAQEVVAQEGVAQEAS</sequence>
<dbReference type="PANTHER" id="PTHR11575">
    <property type="entry name" value="5'-NUCLEOTIDASE-RELATED"/>
    <property type="match status" value="1"/>
</dbReference>
<protein>
    <submittedName>
        <fullName evidence="5">5'-nucleotidase C-terminal domain-containing protein</fullName>
    </submittedName>
</protein>
<dbReference type="GO" id="GO:0016787">
    <property type="term" value="F:hydrolase activity"/>
    <property type="evidence" value="ECO:0007669"/>
    <property type="project" value="UniProtKB-KW"/>
</dbReference>
<gene>
    <name evidence="5" type="ORF">HZU72_02685</name>
</gene>
<organism evidence="5 6">
    <name type="scientific">Vreelandella sedimenti</name>
    <dbReference type="NCBI Taxonomy" id="2729618"/>
    <lineage>
        <taxon>Bacteria</taxon>
        <taxon>Pseudomonadati</taxon>
        <taxon>Pseudomonadota</taxon>
        <taxon>Gammaproteobacteria</taxon>
        <taxon>Oceanospirillales</taxon>
        <taxon>Halomonadaceae</taxon>
        <taxon>Vreelandella</taxon>
    </lineage>
</organism>
<dbReference type="SUPFAM" id="SSF55816">
    <property type="entry name" value="5'-nucleotidase (syn. UDP-sugar hydrolase), C-terminal domain"/>
    <property type="match status" value="1"/>
</dbReference>
<dbReference type="Pfam" id="PF00149">
    <property type="entry name" value="Metallophos"/>
    <property type="match status" value="1"/>
</dbReference>
<dbReference type="InterPro" id="IPR036907">
    <property type="entry name" value="5'-Nucleotdase_C_sf"/>
</dbReference>
<dbReference type="Gene3D" id="3.90.780.10">
    <property type="entry name" value="5'-Nucleotidase, C-terminal domain"/>
    <property type="match status" value="1"/>
</dbReference>
<feature type="chain" id="PRO_5031587801" evidence="2">
    <location>
        <begin position="24"/>
        <end position="556"/>
    </location>
</feature>
<proteinExistence type="inferred from homology"/>
<evidence type="ECO:0000259" key="3">
    <source>
        <dbReference type="Pfam" id="PF00149"/>
    </source>
</evidence>
<dbReference type="Gene3D" id="3.60.21.10">
    <property type="match status" value="1"/>
</dbReference>
<accession>A0A7Z0SKG3</accession>
<dbReference type="GO" id="GO:0009166">
    <property type="term" value="P:nucleotide catabolic process"/>
    <property type="evidence" value="ECO:0007669"/>
    <property type="project" value="InterPro"/>
</dbReference>
<feature type="domain" description="5'-Nucleotidase C-terminal" evidence="4">
    <location>
        <begin position="339"/>
        <end position="499"/>
    </location>
</feature>